<evidence type="ECO:0000313" key="2">
    <source>
        <dbReference type="Proteomes" id="UP000262477"/>
    </source>
</evidence>
<organism evidence="1 2">
    <name type="scientific">Streptomyces inhibens</name>
    <dbReference type="NCBI Taxonomy" id="2293571"/>
    <lineage>
        <taxon>Bacteria</taxon>
        <taxon>Bacillati</taxon>
        <taxon>Actinomycetota</taxon>
        <taxon>Actinomycetes</taxon>
        <taxon>Kitasatosporales</taxon>
        <taxon>Streptomycetaceae</taxon>
        <taxon>Streptomyces</taxon>
    </lineage>
</organism>
<name>A0A371PQ58_STRIH</name>
<reference evidence="1 2" key="1">
    <citation type="submission" date="2018-08" db="EMBL/GenBank/DDBJ databases">
        <title>Streptomyces NEAU-D10 sp. nov., a novel Actinomycete isolated from soil.</title>
        <authorList>
            <person name="Jin L."/>
        </authorList>
    </citation>
    <scope>NUCLEOTIDE SEQUENCE [LARGE SCALE GENOMIC DNA]</scope>
    <source>
        <strain evidence="1 2">NEAU-D10</strain>
    </source>
</reference>
<protein>
    <submittedName>
        <fullName evidence="1">Uncharacterized protein</fullName>
    </submittedName>
</protein>
<gene>
    <name evidence="1" type="ORF">DY245_42165</name>
</gene>
<dbReference type="EMBL" id="QUAC01000479">
    <property type="protein sequence ID" value="REK84664.1"/>
    <property type="molecule type" value="Genomic_DNA"/>
</dbReference>
<sequence length="62" mass="6433">MPAGHCGQVIRVPPCCGRSSTVQVRRTVGPVAHSLMTADLSVSSASEELVLDAVAGEGWAER</sequence>
<keyword evidence="2" id="KW-1185">Reference proteome</keyword>
<proteinExistence type="predicted"/>
<evidence type="ECO:0000313" key="1">
    <source>
        <dbReference type="EMBL" id="REK84664.1"/>
    </source>
</evidence>
<accession>A0A371PQ58</accession>
<dbReference type="AlphaFoldDB" id="A0A371PQ58"/>
<dbReference type="Proteomes" id="UP000262477">
    <property type="component" value="Unassembled WGS sequence"/>
</dbReference>
<comment type="caution">
    <text evidence="1">The sequence shown here is derived from an EMBL/GenBank/DDBJ whole genome shotgun (WGS) entry which is preliminary data.</text>
</comment>